<dbReference type="PANTHER" id="PTHR24096">
    <property type="entry name" value="LONG-CHAIN-FATTY-ACID--COA LIGASE"/>
    <property type="match status" value="1"/>
</dbReference>
<dbReference type="EMBL" id="KZ859058">
    <property type="protein sequence ID" value="RDW23923.1"/>
    <property type="molecule type" value="Genomic_DNA"/>
</dbReference>
<organism evidence="5 6">
    <name type="scientific">Yarrowia lipolytica</name>
    <name type="common">Candida lipolytica</name>
    <dbReference type="NCBI Taxonomy" id="4952"/>
    <lineage>
        <taxon>Eukaryota</taxon>
        <taxon>Fungi</taxon>
        <taxon>Dikarya</taxon>
        <taxon>Ascomycota</taxon>
        <taxon>Saccharomycotina</taxon>
        <taxon>Dipodascomycetes</taxon>
        <taxon>Dipodascales</taxon>
        <taxon>Dipodascales incertae sedis</taxon>
        <taxon>Yarrowia</taxon>
    </lineage>
</organism>
<comment type="similarity">
    <text evidence="1">Belongs to the ATP-dependent AMP-binding enzyme family.</text>
</comment>
<protein>
    <submittedName>
        <fullName evidence="5">Uncharacterized protein</fullName>
    </submittedName>
</protein>
<evidence type="ECO:0000259" key="3">
    <source>
        <dbReference type="Pfam" id="PF00501"/>
    </source>
</evidence>
<sequence length="627" mass="68258">MIIHTSDTSSIRVNDLFCGNIADFIVKGGHSKSSKTSAIDAATGESLSHVNQHILSRQIASILTESGYEPNFDPKSHIGDVLVTLFPNSIYSSPVHWAALIRGGTVSPASVSYTLNELAHQVRTVRPKVIVACKSKVSLAKKAVLMARVKTAVLELEHVISNAPKYPESDSVKFNKNSGYRRVAYLAMSSGTSGGIFKAVKITHFNITSCIQVCQKSAPNRDTASQIASAVIPVSHLYGLSKFLIMAPYVGSTTVFHEKFEIKEFLEAQKQFQVNSWPIVPPLVVLLTNHPLVKEFSESLRAHLRIVCCGAAPLGEKAARDFLTAITGSPDGIIQPTITSRDKSKSRDSGFFSSIRAHVADPAAAGITSANTAESAGQSRDAPRLQIIQGWGLTETSPTCTTFDPLDPDLHIKACGKIVANTEIRIRGQGQDLQKAPILIENYDAHPSKETLPIGEIYVRGPQVTLGYLNDDHADSVSFEQCYDPHVPWFHLKWFKTGDVGFIDAKGRVMVVDRTKEMIKSMGKQVAPAEIEDLLLSHELVADAAVIGVSNEKLGTESPRAFVVPKSGFKAAELRSWTDSQLPKHKQLHGGIVLVDKVPKNASGKILRRVLRERRGDLVEGVKLSKL</sequence>
<dbReference type="VEuPathDB" id="FungiDB:YALI0_D17314g"/>
<dbReference type="InterPro" id="IPR025110">
    <property type="entry name" value="AMP-bd_C"/>
</dbReference>
<dbReference type="GO" id="GO:0019748">
    <property type="term" value="P:secondary metabolic process"/>
    <property type="evidence" value="ECO:0007669"/>
    <property type="project" value="TreeGrafter"/>
</dbReference>
<feature type="domain" description="AMP-binding enzyme C-terminal" evidence="4">
    <location>
        <begin position="530"/>
        <end position="605"/>
    </location>
</feature>
<accession>A0A371C0R6</accession>
<dbReference type="InterPro" id="IPR042099">
    <property type="entry name" value="ANL_N_sf"/>
</dbReference>
<proteinExistence type="inferred from homology"/>
<dbReference type="SUPFAM" id="SSF56801">
    <property type="entry name" value="Acetyl-CoA synthetase-like"/>
    <property type="match status" value="2"/>
</dbReference>
<dbReference type="Gene3D" id="3.40.50.12780">
    <property type="entry name" value="N-terminal domain of ligase-like"/>
    <property type="match status" value="2"/>
</dbReference>
<evidence type="ECO:0000313" key="5">
    <source>
        <dbReference type="EMBL" id="RDW23923.1"/>
    </source>
</evidence>
<feature type="domain" description="AMP-dependent synthetase/ligase" evidence="3">
    <location>
        <begin position="36"/>
        <end position="326"/>
    </location>
</feature>
<dbReference type="VEuPathDB" id="FungiDB:YALI1_D21327g"/>
<evidence type="ECO:0000313" key="6">
    <source>
        <dbReference type="Proteomes" id="UP000256601"/>
    </source>
</evidence>
<feature type="domain" description="AMP-dependent synthetase/ligase" evidence="3">
    <location>
        <begin position="385"/>
        <end position="469"/>
    </location>
</feature>
<reference evidence="5 6" key="1">
    <citation type="submission" date="2018-07" db="EMBL/GenBank/DDBJ databases">
        <title>Draft Genome Assemblies for Five Robust Yarrowia lipolytica Strains Exhibiting High Lipid Production and Pentose Sugar Utilization and Sugar Alcohol Secretion from Undetoxified Lignocellulosic Biomass Hydrolysates.</title>
        <authorList>
            <consortium name="DOE Joint Genome Institute"/>
            <person name="Walker C."/>
            <person name="Ryu S."/>
            <person name="Na H."/>
            <person name="Zane M."/>
            <person name="LaButti K."/>
            <person name="Lipzen A."/>
            <person name="Haridas S."/>
            <person name="Barry K."/>
            <person name="Grigoriev I.V."/>
            <person name="Quarterman J."/>
            <person name="Slininger P."/>
            <person name="Dien B."/>
            <person name="Trinh C.T."/>
        </authorList>
    </citation>
    <scope>NUCLEOTIDE SEQUENCE [LARGE SCALE GENOMIC DNA]</scope>
    <source>
        <strain evidence="5 6">YB392</strain>
    </source>
</reference>
<dbReference type="AlphaFoldDB" id="A0A371C0R6"/>
<dbReference type="PANTHER" id="PTHR24096:SF149">
    <property type="entry name" value="AMP-BINDING DOMAIN-CONTAINING PROTEIN-RELATED"/>
    <property type="match status" value="1"/>
</dbReference>
<keyword evidence="2" id="KW-0436">Ligase</keyword>
<evidence type="ECO:0000256" key="1">
    <source>
        <dbReference type="ARBA" id="ARBA00006432"/>
    </source>
</evidence>
<evidence type="ECO:0000256" key="2">
    <source>
        <dbReference type="ARBA" id="ARBA00022598"/>
    </source>
</evidence>
<dbReference type="GO" id="GO:0016405">
    <property type="term" value="F:CoA-ligase activity"/>
    <property type="evidence" value="ECO:0007669"/>
    <property type="project" value="TreeGrafter"/>
</dbReference>
<name>A0A371C0R6_YARLL</name>
<evidence type="ECO:0000259" key="4">
    <source>
        <dbReference type="Pfam" id="PF13193"/>
    </source>
</evidence>
<dbReference type="InterPro" id="IPR045851">
    <property type="entry name" value="AMP-bd_C_sf"/>
</dbReference>
<dbReference type="Gene3D" id="3.30.300.30">
    <property type="match status" value="1"/>
</dbReference>
<dbReference type="Pfam" id="PF00501">
    <property type="entry name" value="AMP-binding"/>
    <property type="match status" value="2"/>
</dbReference>
<dbReference type="Proteomes" id="UP000256601">
    <property type="component" value="Unassembled WGS sequence"/>
</dbReference>
<gene>
    <name evidence="5" type="ORF">B0I71DRAFT_168433</name>
</gene>
<dbReference type="Pfam" id="PF13193">
    <property type="entry name" value="AMP-binding_C"/>
    <property type="match status" value="1"/>
</dbReference>
<dbReference type="InterPro" id="IPR000873">
    <property type="entry name" value="AMP-dep_synth/lig_dom"/>
</dbReference>